<gene>
    <name evidence="1" type="ORF">ACFQE5_07795</name>
</gene>
<protein>
    <submittedName>
        <fullName evidence="1">Uncharacterized protein</fullName>
    </submittedName>
</protein>
<evidence type="ECO:0000313" key="1">
    <source>
        <dbReference type="EMBL" id="MFC5994113.1"/>
    </source>
</evidence>
<organism evidence="1 2">
    <name type="scientific">Pseudonocardia hispaniensis</name>
    <dbReference type="NCBI Taxonomy" id="904933"/>
    <lineage>
        <taxon>Bacteria</taxon>
        <taxon>Bacillati</taxon>
        <taxon>Actinomycetota</taxon>
        <taxon>Actinomycetes</taxon>
        <taxon>Pseudonocardiales</taxon>
        <taxon>Pseudonocardiaceae</taxon>
        <taxon>Pseudonocardia</taxon>
    </lineage>
</organism>
<evidence type="ECO:0000313" key="2">
    <source>
        <dbReference type="Proteomes" id="UP001596302"/>
    </source>
</evidence>
<sequence>MPGWLIASILIGLVYAAAWRYGVDSRDGQDWNIRREPAPRLAPTPYRAHSPARDLATLWRAVRRVLADMRELQERRIRLDRPWEEGCERR</sequence>
<keyword evidence="2" id="KW-1185">Reference proteome</keyword>
<proteinExistence type="predicted"/>
<comment type="caution">
    <text evidence="1">The sequence shown here is derived from an EMBL/GenBank/DDBJ whole genome shotgun (WGS) entry which is preliminary data.</text>
</comment>
<name>A0ABW1J009_9PSEU</name>
<dbReference type="RefSeq" id="WP_379584152.1">
    <property type="nucleotide sequence ID" value="NZ_JBHSQW010000015.1"/>
</dbReference>
<accession>A0ABW1J009</accession>
<reference evidence="2" key="1">
    <citation type="journal article" date="2019" name="Int. J. Syst. Evol. Microbiol.">
        <title>The Global Catalogue of Microorganisms (GCM) 10K type strain sequencing project: providing services to taxonomists for standard genome sequencing and annotation.</title>
        <authorList>
            <consortium name="The Broad Institute Genomics Platform"/>
            <consortium name="The Broad Institute Genome Sequencing Center for Infectious Disease"/>
            <person name="Wu L."/>
            <person name="Ma J."/>
        </authorList>
    </citation>
    <scope>NUCLEOTIDE SEQUENCE [LARGE SCALE GENOMIC DNA]</scope>
    <source>
        <strain evidence="2">CCM 8391</strain>
    </source>
</reference>
<dbReference type="EMBL" id="JBHSQW010000015">
    <property type="protein sequence ID" value="MFC5994113.1"/>
    <property type="molecule type" value="Genomic_DNA"/>
</dbReference>
<dbReference type="Proteomes" id="UP001596302">
    <property type="component" value="Unassembled WGS sequence"/>
</dbReference>